<protein>
    <submittedName>
        <fullName evidence="4">Uncharacterized protein</fullName>
    </submittedName>
</protein>
<accession>A0A914HJJ6</accession>
<dbReference type="AlphaFoldDB" id="A0A914HJJ6"/>
<reference evidence="4" key="1">
    <citation type="submission" date="2022-11" db="UniProtKB">
        <authorList>
            <consortium name="WormBaseParasite"/>
        </authorList>
    </citation>
    <scope>IDENTIFICATION</scope>
</reference>
<name>A0A914HJJ6_GLORO</name>
<keyword evidence="1" id="KW-1133">Transmembrane helix</keyword>
<evidence type="ECO:0000313" key="3">
    <source>
        <dbReference type="Proteomes" id="UP000887572"/>
    </source>
</evidence>
<sequence>MFYSQKHLIIAVLLAFISQLTAKNECEKDPIKTGQELLDTAPTLFNGIKSESFDGETPNILQNIRQKIAQNSFLDEKNKEKIEKLLGHFEIGMDKFYGIIKARLNVSHSRDEADHSKGANALRQYQRENALRQHQMENALRQHQRRRRKRMRTLGAVTEGFSSAFSTENPRTGRPQTLFGVKGCVGLFVTAACSIGAAIYLAITGMSHAAAMKIAMFAFLVAAFLGVFFFFVWQCVVNKL</sequence>
<proteinExistence type="predicted"/>
<keyword evidence="1" id="KW-0472">Membrane</keyword>
<feature type="signal peptide" evidence="2">
    <location>
        <begin position="1"/>
        <end position="22"/>
    </location>
</feature>
<feature type="transmembrane region" description="Helical" evidence="1">
    <location>
        <begin position="179"/>
        <end position="202"/>
    </location>
</feature>
<organism evidence="3 4">
    <name type="scientific">Globodera rostochiensis</name>
    <name type="common">Golden nematode worm</name>
    <name type="synonym">Heterodera rostochiensis</name>
    <dbReference type="NCBI Taxonomy" id="31243"/>
    <lineage>
        <taxon>Eukaryota</taxon>
        <taxon>Metazoa</taxon>
        <taxon>Ecdysozoa</taxon>
        <taxon>Nematoda</taxon>
        <taxon>Chromadorea</taxon>
        <taxon>Rhabditida</taxon>
        <taxon>Tylenchina</taxon>
        <taxon>Tylenchomorpha</taxon>
        <taxon>Tylenchoidea</taxon>
        <taxon>Heteroderidae</taxon>
        <taxon>Heteroderinae</taxon>
        <taxon>Globodera</taxon>
    </lineage>
</organism>
<evidence type="ECO:0000256" key="1">
    <source>
        <dbReference type="SAM" id="Phobius"/>
    </source>
</evidence>
<dbReference type="Proteomes" id="UP000887572">
    <property type="component" value="Unplaced"/>
</dbReference>
<dbReference type="WBParaSite" id="Gr19_v10_g1899.t1">
    <property type="protein sequence ID" value="Gr19_v10_g1899.t1"/>
    <property type="gene ID" value="Gr19_v10_g1899"/>
</dbReference>
<evidence type="ECO:0000313" key="4">
    <source>
        <dbReference type="WBParaSite" id="Gr19_v10_g1899.t1"/>
    </source>
</evidence>
<keyword evidence="3" id="KW-1185">Reference proteome</keyword>
<evidence type="ECO:0000256" key="2">
    <source>
        <dbReference type="SAM" id="SignalP"/>
    </source>
</evidence>
<feature type="chain" id="PRO_5036942750" evidence="2">
    <location>
        <begin position="23"/>
        <end position="240"/>
    </location>
</feature>
<keyword evidence="2" id="KW-0732">Signal</keyword>
<keyword evidence="1" id="KW-0812">Transmembrane</keyword>
<feature type="transmembrane region" description="Helical" evidence="1">
    <location>
        <begin position="214"/>
        <end position="233"/>
    </location>
</feature>